<feature type="transmembrane region" description="Helical" evidence="1">
    <location>
        <begin position="20"/>
        <end position="40"/>
    </location>
</feature>
<feature type="transmembrane region" description="Helical" evidence="1">
    <location>
        <begin position="162"/>
        <end position="182"/>
    </location>
</feature>
<comment type="caution">
    <text evidence="2">The sequence shown here is derived from an EMBL/GenBank/DDBJ whole genome shotgun (WGS) entry which is preliminary data.</text>
</comment>
<evidence type="ECO:0000313" key="2">
    <source>
        <dbReference type="EMBL" id="THV48194.1"/>
    </source>
</evidence>
<accession>A0A4S8R4T7</accession>
<reference evidence="2 3" key="1">
    <citation type="submission" date="2017-12" db="EMBL/GenBank/DDBJ databases">
        <title>Comparative genomics of Botrytis spp.</title>
        <authorList>
            <person name="Valero-Jimenez C.A."/>
            <person name="Tapia P."/>
            <person name="Veloso J."/>
            <person name="Silva-Moreno E."/>
            <person name="Staats M."/>
            <person name="Valdes J.H."/>
            <person name="Van Kan J.A.L."/>
        </authorList>
    </citation>
    <scope>NUCLEOTIDE SEQUENCE [LARGE SCALE GENOMIC DNA]</scope>
    <source>
        <strain evidence="2 3">MUCL435</strain>
    </source>
</reference>
<protein>
    <submittedName>
        <fullName evidence="2">Uncharacterized protein</fullName>
    </submittedName>
</protein>
<organism evidence="2 3">
    <name type="scientific">Botrytis galanthina</name>
    <dbReference type="NCBI Taxonomy" id="278940"/>
    <lineage>
        <taxon>Eukaryota</taxon>
        <taxon>Fungi</taxon>
        <taxon>Dikarya</taxon>
        <taxon>Ascomycota</taxon>
        <taxon>Pezizomycotina</taxon>
        <taxon>Leotiomycetes</taxon>
        <taxon>Helotiales</taxon>
        <taxon>Sclerotiniaceae</taxon>
        <taxon>Botrytis</taxon>
    </lineage>
</organism>
<gene>
    <name evidence="2" type="ORF">BGAL_0262g00070</name>
</gene>
<sequence length="223" mass="25737">MTAIKKEFETPYKARKFLDLLGFILYQHFFSYLISSKAMYTIPSWYADHAQAVAWIERFLIMESGTTREDARSKAMQFAGAGRLLYAKSLDSWTRFLGDEDMAADIYYALQSIIVDPKKREKAHVPELISVRITEDRVILLRSQVERLVSMIPKELSLFQKFHLMLLLSLMVSIPLTIDILLNKYCYTGEGTFSNLWFFTIPTTLAIVLACAWNTLDYSLTTL</sequence>
<dbReference type="EMBL" id="PQXL01000262">
    <property type="protein sequence ID" value="THV48194.1"/>
    <property type="molecule type" value="Genomic_DNA"/>
</dbReference>
<feature type="transmembrane region" description="Helical" evidence="1">
    <location>
        <begin position="194"/>
        <end position="216"/>
    </location>
</feature>
<evidence type="ECO:0000256" key="1">
    <source>
        <dbReference type="SAM" id="Phobius"/>
    </source>
</evidence>
<proteinExistence type="predicted"/>
<dbReference type="Proteomes" id="UP000308671">
    <property type="component" value="Unassembled WGS sequence"/>
</dbReference>
<dbReference type="OrthoDB" id="10305558at2759"/>
<keyword evidence="1" id="KW-0472">Membrane</keyword>
<dbReference type="AlphaFoldDB" id="A0A4S8R4T7"/>
<keyword evidence="1" id="KW-0812">Transmembrane</keyword>
<name>A0A4S8R4T7_9HELO</name>
<keyword evidence="3" id="KW-1185">Reference proteome</keyword>
<keyword evidence="1" id="KW-1133">Transmembrane helix</keyword>
<evidence type="ECO:0000313" key="3">
    <source>
        <dbReference type="Proteomes" id="UP000308671"/>
    </source>
</evidence>